<dbReference type="InterPro" id="IPR012337">
    <property type="entry name" value="RNaseH-like_sf"/>
</dbReference>
<gene>
    <name evidence="15" type="ORF">S03H2_56295</name>
</gene>
<dbReference type="HAMAP" id="MF_00052_B">
    <property type="entry name" value="RNase_HII_B"/>
    <property type="match status" value="1"/>
</dbReference>
<keyword evidence="13" id="KW-0464">Manganese</keyword>
<evidence type="ECO:0000256" key="13">
    <source>
        <dbReference type="ARBA" id="ARBA00023211"/>
    </source>
</evidence>
<protein>
    <recommendedName>
        <fullName evidence="7">Ribonuclease HII</fullName>
        <ecNumber evidence="6">3.1.26.4</ecNumber>
    </recommendedName>
</protein>
<dbReference type="AlphaFoldDB" id="X1K9C1"/>
<dbReference type="InterPro" id="IPR036397">
    <property type="entry name" value="RNaseH_sf"/>
</dbReference>
<feature type="non-terminal residue" evidence="15">
    <location>
        <position position="199"/>
    </location>
</feature>
<keyword evidence="9" id="KW-0540">Nuclease</keyword>
<evidence type="ECO:0000256" key="4">
    <source>
        <dbReference type="ARBA" id="ARBA00004496"/>
    </source>
</evidence>
<dbReference type="InterPro" id="IPR022898">
    <property type="entry name" value="RNase_HII"/>
</dbReference>
<evidence type="ECO:0000256" key="8">
    <source>
        <dbReference type="ARBA" id="ARBA00022490"/>
    </source>
</evidence>
<dbReference type="GO" id="GO:0003723">
    <property type="term" value="F:RNA binding"/>
    <property type="evidence" value="ECO:0007669"/>
    <property type="project" value="InterPro"/>
</dbReference>
<dbReference type="EC" id="3.1.26.4" evidence="6"/>
<proteinExistence type="inferred from homology"/>
<dbReference type="GO" id="GO:0005737">
    <property type="term" value="C:cytoplasm"/>
    <property type="evidence" value="ECO:0007669"/>
    <property type="project" value="UniProtKB-SubCell"/>
</dbReference>
<keyword evidence="11" id="KW-0255">Endonuclease</keyword>
<evidence type="ECO:0000256" key="11">
    <source>
        <dbReference type="ARBA" id="ARBA00022759"/>
    </source>
</evidence>
<evidence type="ECO:0000256" key="5">
    <source>
        <dbReference type="ARBA" id="ARBA00007383"/>
    </source>
</evidence>
<dbReference type="CDD" id="cd07182">
    <property type="entry name" value="RNase_HII_bacteria_HII_like"/>
    <property type="match status" value="1"/>
</dbReference>
<evidence type="ECO:0000256" key="7">
    <source>
        <dbReference type="ARBA" id="ARBA00019179"/>
    </source>
</evidence>
<evidence type="ECO:0000256" key="12">
    <source>
        <dbReference type="ARBA" id="ARBA00022801"/>
    </source>
</evidence>
<keyword evidence="12" id="KW-0378">Hydrolase</keyword>
<evidence type="ECO:0000256" key="6">
    <source>
        <dbReference type="ARBA" id="ARBA00012180"/>
    </source>
</evidence>
<comment type="caution">
    <text evidence="15">The sequence shown here is derived from an EMBL/GenBank/DDBJ whole genome shotgun (WGS) entry which is preliminary data.</text>
</comment>
<evidence type="ECO:0000256" key="3">
    <source>
        <dbReference type="ARBA" id="ARBA00001946"/>
    </source>
</evidence>
<dbReference type="NCBIfam" id="NF000595">
    <property type="entry name" value="PRK00015.1-3"/>
    <property type="match status" value="1"/>
</dbReference>
<dbReference type="PANTHER" id="PTHR10954">
    <property type="entry name" value="RIBONUCLEASE H2 SUBUNIT A"/>
    <property type="match status" value="1"/>
</dbReference>
<dbReference type="EMBL" id="BARU01036002">
    <property type="protein sequence ID" value="GAH86839.1"/>
    <property type="molecule type" value="Genomic_DNA"/>
</dbReference>
<dbReference type="PANTHER" id="PTHR10954:SF18">
    <property type="entry name" value="RIBONUCLEASE HII"/>
    <property type="match status" value="1"/>
</dbReference>
<evidence type="ECO:0000256" key="1">
    <source>
        <dbReference type="ARBA" id="ARBA00000077"/>
    </source>
</evidence>
<feature type="domain" description="RNase H type-2" evidence="14">
    <location>
        <begin position="20"/>
        <end position="199"/>
    </location>
</feature>
<sequence length="199" mass="21662">MLAMSSTFPIEELLTYHGYTILAGTDEAGVGALAGPVSAAVVVMPTKLRIEGLADSKRLSPQKRESLFSIITEKALDWQVAMVGAGEIDAVNIYQATMLAVERACLGLRSPPQLLLTDGRIKPQIACNWLSLTGGDARSHTIASASILAKVSRDRLMVEMDRRFPGYDFASHKGYATKKHLERINQLGPSPIHRRSYAP</sequence>
<organism evidence="15">
    <name type="scientific">marine sediment metagenome</name>
    <dbReference type="NCBI Taxonomy" id="412755"/>
    <lineage>
        <taxon>unclassified sequences</taxon>
        <taxon>metagenomes</taxon>
        <taxon>ecological metagenomes</taxon>
    </lineage>
</organism>
<keyword evidence="10" id="KW-0479">Metal-binding</keyword>
<dbReference type="Pfam" id="PF01351">
    <property type="entry name" value="RNase_HII"/>
    <property type="match status" value="1"/>
</dbReference>
<dbReference type="GO" id="GO:0046872">
    <property type="term" value="F:metal ion binding"/>
    <property type="evidence" value="ECO:0007669"/>
    <property type="project" value="UniProtKB-KW"/>
</dbReference>
<comment type="cofactor">
    <cofactor evidence="3">
        <name>Mg(2+)</name>
        <dbReference type="ChEBI" id="CHEBI:18420"/>
    </cofactor>
</comment>
<evidence type="ECO:0000256" key="2">
    <source>
        <dbReference type="ARBA" id="ARBA00001936"/>
    </source>
</evidence>
<evidence type="ECO:0000256" key="9">
    <source>
        <dbReference type="ARBA" id="ARBA00022722"/>
    </source>
</evidence>
<comment type="catalytic activity">
    <reaction evidence="1">
        <text>Endonucleolytic cleavage to 5'-phosphomonoester.</text>
        <dbReference type="EC" id="3.1.26.4"/>
    </reaction>
</comment>
<dbReference type="GO" id="GO:0032299">
    <property type="term" value="C:ribonuclease H2 complex"/>
    <property type="evidence" value="ECO:0007669"/>
    <property type="project" value="TreeGrafter"/>
</dbReference>
<dbReference type="PROSITE" id="PS51975">
    <property type="entry name" value="RNASE_H_2"/>
    <property type="match status" value="1"/>
</dbReference>
<comment type="similarity">
    <text evidence="5">Belongs to the RNase HII family.</text>
</comment>
<accession>X1K9C1</accession>
<reference evidence="15" key="1">
    <citation type="journal article" date="2014" name="Front. Microbiol.">
        <title>High frequency of phylogenetically diverse reductive dehalogenase-homologous genes in deep subseafloor sedimentary metagenomes.</title>
        <authorList>
            <person name="Kawai M."/>
            <person name="Futagami T."/>
            <person name="Toyoda A."/>
            <person name="Takaki Y."/>
            <person name="Nishi S."/>
            <person name="Hori S."/>
            <person name="Arai W."/>
            <person name="Tsubouchi T."/>
            <person name="Morono Y."/>
            <person name="Uchiyama I."/>
            <person name="Ito T."/>
            <person name="Fujiyama A."/>
            <person name="Inagaki F."/>
            <person name="Takami H."/>
        </authorList>
    </citation>
    <scope>NUCLEOTIDE SEQUENCE</scope>
    <source>
        <strain evidence="15">Expedition CK06-06</strain>
    </source>
</reference>
<dbReference type="Gene3D" id="3.30.420.10">
    <property type="entry name" value="Ribonuclease H-like superfamily/Ribonuclease H"/>
    <property type="match status" value="1"/>
</dbReference>
<dbReference type="GO" id="GO:0043137">
    <property type="term" value="P:DNA replication, removal of RNA primer"/>
    <property type="evidence" value="ECO:0007669"/>
    <property type="project" value="TreeGrafter"/>
</dbReference>
<name>X1K9C1_9ZZZZ</name>
<keyword evidence="8" id="KW-0963">Cytoplasm</keyword>
<comment type="cofactor">
    <cofactor evidence="2">
        <name>Mn(2+)</name>
        <dbReference type="ChEBI" id="CHEBI:29035"/>
    </cofactor>
</comment>
<evidence type="ECO:0000313" key="15">
    <source>
        <dbReference type="EMBL" id="GAH86839.1"/>
    </source>
</evidence>
<comment type="subcellular location">
    <subcellularLocation>
        <location evidence="4">Cytoplasm</location>
    </subcellularLocation>
</comment>
<evidence type="ECO:0000259" key="14">
    <source>
        <dbReference type="PROSITE" id="PS51975"/>
    </source>
</evidence>
<evidence type="ECO:0000256" key="10">
    <source>
        <dbReference type="ARBA" id="ARBA00022723"/>
    </source>
</evidence>
<dbReference type="InterPro" id="IPR001352">
    <property type="entry name" value="RNase_HII/HIII"/>
</dbReference>
<dbReference type="GO" id="GO:0004523">
    <property type="term" value="F:RNA-DNA hybrid ribonuclease activity"/>
    <property type="evidence" value="ECO:0007669"/>
    <property type="project" value="UniProtKB-EC"/>
</dbReference>
<dbReference type="GO" id="GO:0006298">
    <property type="term" value="P:mismatch repair"/>
    <property type="evidence" value="ECO:0007669"/>
    <property type="project" value="TreeGrafter"/>
</dbReference>
<dbReference type="InterPro" id="IPR024567">
    <property type="entry name" value="RNase_HII/HIII_dom"/>
</dbReference>
<dbReference type="SUPFAM" id="SSF53098">
    <property type="entry name" value="Ribonuclease H-like"/>
    <property type="match status" value="1"/>
</dbReference>